<dbReference type="AlphaFoldDB" id="A0A7Y0L1S1"/>
<dbReference type="GO" id="GO:0034755">
    <property type="term" value="P:iron ion transmembrane transport"/>
    <property type="evidence" value="ECO:0007669"/>
    <property type="project" value="TreeGrafter"/>
</dbReference>
<sequence>MILPQRVKRTNSSETRWSRLWPLLAAFGPGLMVMLADTDVGSMVTAAQSGAEWRYAMVLPQLILIPMVYLVQEITIRLGLVTGKGHGELIRERFGKRWAILSVSTLFLSGMGALVTEFTGVAGVGLLFGVSPRISVSIATVLLIALGTTGSYRKIERIGIAVGLLELMVIPAAIMAHPQASQIWQGLTTIPVHNANYLLLLAANIGAVIMPWMIFYQQSAVLDKGLTVARSRAARWDTAIGAVVTQVVMIAVVVMVAATIGRTNPGHPLNTVQQIASGLIPALGTFGAKIAFGMGVLGASFIAALVVSLAAAWGVGEVWGFNHSLNHSVRDAKWFYGIYTMAHVGGAVLVLSGINLIRIDVDTEVMNAMLLPIVLGFLLLLEAKAIPVDWRMKRFHKWLVWVMSSFIMAFGLYMGFRLLL</sequence>
<protein>
    <submittedName>
        <fullName evidence="7">Divalent metal cation transporter</fullName>
    </submittedName>
</protein>
<keyword evidence="4 6" id="KW-1133">Transmembrane helix</keyword>
<evidence type="ECO:0000256" key="3">
    <source>
        <dbReference type="ARBA" id="ARBA00022692"/>
    </source>
</evidence>
<evidence type="ECO:0000313" key="8">
    <source>
        <dbReference type="Proteomes" id="UP000533476"/>
    </source>
</evidence>
<dbReference type="EMBL" id="JABBVZ010000010">
    <property type="protein sequence ID" value="NMP21625.1"/>
    <property type="molecule type" value="Genomic_DNA"/>
</dbReference>
<evidence type="ECO:0000256" key="5">
    <source>
        <dbReference type="ARBA" id="ARBA00023136"/>
    </source>
</evidence>
<evidence type="ECO:0000256" key="6">
    <source>
        <dbReference type="SAM" id="Phobius"/>
    </source>
</evidence>
<feature type="transmembrane region" description="Helical" evidence="6">
    <location>
        <begin position="334"/>
        <end position="357"/>
    </location>
</feature>
<feature type="transmembrane region" description="Helical" evidence="6">
    <location>
        <begin position="20"/>
        <end position="36"/>
    </location>
</feature>
<dbReference type="InterPro" id="IPR001046">
    <property type="entry name" value="NRAMP_fam"/>
</dbReference>
<feature type="transmembrane region" description="Helical" evidence="6">
    <location>
        <begin position="97"/>
        <end position="115"/>
    </location>
</feature>
<comment type="caution">
    <text evidence="7">The sequence shown here is derived from an EMBL/GenBank/DDBJ whole genome shotgun (WGS) entry which is preliminary data.</text>
</comment>
<feature type="transmembrane region" description="Helical" evidence="6">
    <location>
        <begin position="197"/>
        <end position="215"/>
    </location>
</feature>
<proteinExistence type="predicted"/>
<keyword evidence="8" id="KW-1185">Reference proteome</keyword>
<feature type="transmembrane region" description="Helical" evidence="6">
    <location>
        <begin position="290"/>
        <end position="313"/>
    </location>
</feature>
<evidence type="ECO:0000256" key="1">
    <source>
        <dbReference type="ARBA" id="ARBA00004141"/>
    </source>
</evidence>
<organism evidence="7 8">
    <name type="scientific">Sulfobacillus harzensis</name>
    <dbReference type="NCBI Taxonomy" id="2729629"/>
    <lineage>
        <taxon>Bacteria</taxon>
        <taxon>Bacillati</taxon>
        <taxon>Bacillota</taxon>
        <taxon>Clostridia</taxon>
        <taxon>Eubacteriales</taxon>
        <taxon>Clostridiales Family XVII. Incertae Sedis</taxon>
        <taxon>Sulfobacillus</taxon>
    </lineage>
</organism>
<dbReference type="Pfam" id="PF01566">
    <property type="entry name" value="Nramp"/>
    <property type="match status" value="1"/>
</dbReference>
<gene>
    <name evidence="7" type="ORF">HIJ39_04555</name>
</gene>
<dbReference type="PANTHER" id="PTHR11706:SF33">
    <property type="entry name" value="NATURAL RESISTANCE-ASSOCIATED MACROPHAGE PROTEIN 2"/>
    <property type="match status" value="1"/>
</dbReference>
<evidence type="ECO:0000256" key="2">
    <source>
        <dbReference type="ARBA" id="ARBA00022448"/>
    </source>
</evidence>
<dbReference type="GO" id="GO:0005886">
    <property type="term" value="C:plasma membrane"/>
    <property type="evidence" value="ECO:0007669"/>
    <property type="project" value="TreeGrafter"/>
</dbReference>
<name>A0A7Y0L1S1_9FIRM</name>
<feature type="transmembrane region" description="Helical" evidence="6">
    <location>
        <begin position="236"/>
        <end position="260"/>
    </location>
</feature>
<dbReference type="GO" id="GO:0015086">
    <property type="term" value="F:cadmium ion transmembrane transporter activity"/>
    <property type="evidence" value="ECO:0007669"/>
    <property type="project" value="TreeGrafter"/>
</dbReference>
<feature type="transmembrane region" description="Helical" evidence="6">
    <location>
        <begin position="158"/>
        <end position="177"/>
    </location>
</feature>
<accession>A0A7Y0L1S1</accession>
<evidence type="ECO:0000256" key="4">
    <source>
        <dbReference type="ARBA" id="ARBA00022989"/>
    </source>
</evidence>
<dbReference type="GO" id="GO:0005384">
    <property type="term" value="F:manganese ion transmembrane transporter activity"/>
    <property type="evidence" value="ECO:0007669"/>
    <property type="project" value="TreeGrafter"/>
</dbReference>
<keyword evidence="5 6" id="KW-0472">Membrane</keyword>
<dbReference type="PANTHER" id="PTHR11706">
    <property type="entry name" value="SOLUTE CARRIER PROTEIN FAMILY 11 MEMBER"/>
    <property type="match status" value="1"/>
</dbReference>
<feature type="transmembrane region" description="Helical" evidence="6">
    <location>
        <begin position="398"/>
        <end position="416"/>
    </location>
</feature>
<dbReference type="RefSeq" id="WP_169097170.1">
    <property type="nucleotide sequence ID" value="NZ_JABBVZ010000010.1"/>
</dbReference>
<comment type="subcellular location">
    <subcellularLocation>
        <location evidence="1">Membrane</location>
        <topology evidence="1">Multi-pass membrane protein</topology>
    </subcellularLocation>
</comment>
<reference evidence="7 8" key="1">
    <citation type="submission" date="2020-04" db="EMBL/GenBank/DDBJ databases">
        <authorList>
            <person name="Zhang R."/>
            <person name="Schippers A."/>
        </authorList>
    </citation>
    <scope>NUCLEOTIDE SEQUENCE [LARGE SCALE GENOMIC DNA]</scope>
    <source>
        <strain evidence="7 8">DSM 109850</strain>
    </source>
</reference>
<evidence type="ECO:0000313" key="7">
    <source>
        <dbReference type="EMBL" id="NMP21625.1"/>
    </source>
</evidence>
<dbReference type="Proteomes" id="UP000533476">
    <property type="component" value="Unassembled WGS sequence"/>
</dbReference>
<feature type="transmembrane region" description="Helical" evidence="6">
    <location>
        <begin position="121"/>
        <end position="146"/>
    </location>
</feature>
<feature type="transmembrane region" description="Helical" evidence="6">
    <location>
        <begin position="369"/>
        <end position="386"/>
    </location>
</feature>
<feature type="transmembrane region" description="Helical" evidence="6">
    <location>
        <begin position="56"/>
        <end position="76"/>
    </location>
</feature>
<keyword evidence="3 6" id="KW-0812">Transmembrane</keyword>
<keyword evidence="2" id="KW-0813">Transport</keyword>